<proteinExistence type="inferred from homology"/>
<dbReference type="InterPro" id="IPR054480">
    <property type="entry name" value="AHAS_small-like_ACT"/>
</dbReference>
<dbReference type="CDD" id="cd04878">
    <property type="entry name" value="ACT_AHAS"/>
    <property type="match status" value="1"/>
</dbReference>
<evidence type="ECO:0000259" key="6">
    <source>
        <dbReference type="PROSITE" id="PS51671"/>
    </source>
</evidence>
<dbReference type="GO" id="GO:0009099">
    <property type="term" value="P:L-valine biosynthetic process"/>
    <property type="evidence" value="ECO:0007669"/>
    <property type="project" value="UniProtKB-UniPathway"/>
</dbReference>
<comment type="similarity">
    <text evidence="3">Belongs to the acetolactate synthase small subunit family.</text>
</comment>
<dbReference type="UniPathway" id="UPA00047">
    <property type="reaction ID" value="UER00055"/>
</dbReference>
<gene>
    <name evidence="7" type="ORF">S01H1_19576</name>
</gene>
<dbReference type="GO" id="GO:0009097">
    <property type="term" value="P:isoleucine biosynthetic process"/>
    <property type="evidence" value="ECO:0007669"/>
    <property type="project" value="UniProtKB-UniPathway"/>
</dbReference>
<evidence type="ECO:0000256" key="1">
    <source>
        <dbReference type="ARBA" id="ARBA00004974"/>
    </source>
</evidence>
<evidence type="ECO:0000256" key="5">
    <source>
        <dbReference type="ARBA" id="ARBA00023304"/>
    </source>
</evidence>
<dbReference type="EMBL" id="BARS01010589">
    <property type="protein sequence ID" value="GAF95256.1"/>
    <property type="molecule type" value="Genomic_DNA"/>
</dbReference>
<dbReference type="Gene3D" id="3.30.70.260">
    <property type="match status" value="1"/>
</dbReference>
<dbReference type="GO" id="GO:1990610">
    <property type="term" value="F:acetolactate synthase regulator activity"/>
    <property type="evidence" value="ECO:0007669"/>
    <property type="project" value="InterPro"/>
</dbReference>
<dbReference type="InterPro" id="IPR045865">
    <property type="entry name" value="ACT-like_dom_sf"/>
</dbReference>
<name>X0U7E3_9ZZZZ</name>
<comment type="caution">
    <text evidence="7">The sequence shown here is derived from an EMBL/GenBank/DDBJ whole genome shotgun (WGS) entry which is preliminary data.</text>
</comment>
<protein>
    <recommendedName>
        <fullName evidence="6">ACT domain-containing protein</fullName>
    </recommendedName>
</protein>
<dbReference type="InterPro" id="IPR002912">
    <property type="entry name" value="ACT_dom"/>
</dbReference>
<evidence type="ECO:0000313" key="7">
    <source>
        <dbReference type="EMBL" id="GAF95256.1"/>
    </source>
</evidence>
<accession>X0U7E3</accession>
<dbReference type="PROSITE" id="PS51671">
    <property type="entry name" value="ACT"/>
    <property type="match status" value="1"/>
</dbReference>
<dbReference type="GO" id="GO:0005829">
    <property type="term" value="C:cytosol"/>
    <property type="evidence" value="ECO:0007669"/>
    <property type="project" value="TreeGrafter"/>
</dbReference>
<sequence>MTITTIAFLVENKPGVLFNVANMFRRRGFNIDSISVGALVEPDLARMTVVVDADAKILNQIVEQLSKMVDVVNVKRLDPGRTMMREMLLIKVESSDPMAREEALRHVNTYHGLILNIEAEGRIQA</sequence>
<organism evidence="7">
    <name type="scientific">marine sediment metagenome</name>
    <dbReference type="NCBI Taxonomy" id="412755"/>
    <lineage>
        <taxon>unclassified sequences</taxon>
        <taxon>metagenomes</taxon>
        <taxon>ecological metagenomes</taxon>
    </lineage>
</organism>
<dbReference type="SUPFAM" id="SSF55021">
    <property type="entry name" value="ACT-like"/>
    <property type="match status" value="1"/>
</dbReference>
<comment type="pathway">
    <text evidence="1">Amino-acid biosynthesis; L-isoleucine biosynthesis; L-isoleucine from 2-oxobutanoate: step 1/4.</text>
</comment>
<dbReference type="PANTHER" id="PTHR30239">
    <property type="entry name" value="ACETOLACTATE SYNTHASE SMALL SUBUNIT"/>
    <property type="match status" value="1"/>
</dbReference>
<dbReference type="AlphaFoldDB" id="X0U7E3"/>
<dbReference type="InterPro" id="IPR039557">
    <property type="entry name" value="AHAS_ACT"/>
</dbReference>
<comment type="pathway">
    <text evidence="2">Amino-acid biosynthesis; L-valine biosynthesis; L-valine from pyruvate: step 1/4.</text>
</comment>
<evidence type="ECO:0000256" key="3">
    <source>
        <dbReference type="ARBA" id="ARBA00006341"/>
    </source>
</evidence>
<keyword evidence="4" id="KW-0028">Amino-acid biosynthesis</keyword>
<evidence type="ECO:0000256" key="2">
    <source>
        <dbReference type="ARBA" id="ARBA00005025"/>
    </source>
</evidence>
<evidence type="ECO:0000256" key="4">
    <source>
        <dbReference type="ARBA" id="ARBA00022605"/>
    </source>
</evidence>
<dbReference type="UniPathway" id="UPA00049">
    <property type="reaction ID" value="UER00059"/>
</dbReference>
<keyword evidence="5" id="KW-0100">Branched-chain amino acid biosynthesis</keyword>
<dbReference type="GO" id="GO:0003984">
    <property type="term" value="F:acetolactate synthase activity"/>
    <property type="evidence" value="ECO:0007669"/>
    <property type="project" value="TreeGrafter"/>
</dbReference>
<dbReference type="Pfam" id="PF22629">
    <property type="entry name" value="ACT_AHAS_ss"/>
    <property type="match status" value="1"/>
</dbReference>
<dbReference type="InterPro" id="IPR004789">
    <property type="entry name" value="Acetalactate_synth_ssu"/>
</dbReference>
<feature type="domain" description="ACT" evidence="6">
    <location>
        <begin position="5"/>
        <end position="79"/>
    </location>
</feature>
<dbReference type="PANTHER" id="PTHR30239:SF0">
    <property type="entry name" value="ACETOLACTATE SYNTHASE SMALL SUBUNIT 1, CHLOROPLASTIC"/>
    <property type="match status" value="1"/>
</dbReference>
<dbReference type="NCBIfam" id="TIGR00119">
    <property type="entry name" value="acolac_sm"/>
    <property type="match status" value="1"/>
</dbReference>
<feature type="non-terminal residue" evidence="7">
    <location>
        <position position="125"/>
    </location>
</feature>
<reference evidence="7" key="1">
    <citation type="journal article" date="2014" name="Front. Microbiol.">
        <title>High frequency of phylogenetically diverse reductive dehalogenase-homologous genes in deep subseafloor sedimentary metagenomes.</title>
        <authorList>
            <person name="Kawai M."/>
            <person name="Futagami T."/>
            <person name="Toyoda A."/>
            <person name="Takaki Y."/>
            <person name="Nishi S."/>
            <person name="Hori S."/>
            <person name="Arai W."/>
            <person name="Tsubouchi T."/>
            <person name="Morono Y."/>
            <person name="Uchiyama I."/>
            <person name="Ito T."/>
            <person name="Fujiyama A."/>
            <person name="Inagaki F."/>
            <person name="Takami H."/>
        </authorList>
    </citation>
    <scope>NUCLEOTIDE SEQUENCE</scope>
    <source>
        <strain evidence="7">Expedition CK06-06</strain>
    </source>
</reference>